<comment type="similarity">
    <text evidence="1 2">Belongs to the pirin family.</text>
</comment>
<gene>
    <name evidence="4" type="ORF">DB88DRAFT_541078</name>
</gene>
<dbReference type="PANTHER" id="PTHR43212">
    <property type="entry name" value="QUERCETIN 2,3-DIOXYGENASE"/>
    <property type="match status" value="1"/>
</dbReference>
<reference evidence="4" key="1">
    <citation type="submission" date="2023-02" db="EMBL/GenBank/DDBJ databases">
        <title>Identification and recombinant expression of a fungal hydrolase from Papiliotrema laurentii that hydrolyzes apple cutin and clears colloidal polyester polyurethane.</title>
        <authorList>
            <consortium name="DOE Joint Genome Institute"/>
            <person name="Roman V.A."/>
            <person name="Bojanowski C."/>
            <person name="Crable B.R."/>
            <person name="Wagner D.N."/>
            <person name="Hung C.S."/>
            <person name="Nadeau L.J."/>
            <person name="Schratz L."/>
            <person name="Haridas S."/>
            <person name="Pangilinan J."/>
            <person name="Lipzen A."/>
            <person name="Na H."/>
            <person name="Yan M."/>
            <person name="Ng V."/>
            <person name="Grigoriev I.V."/>
            <person name="Spatafora J.W."/>
            <person name="Barlow D."/>
            <person name="Biffinger J."/>
            <person name="Kelley-Loughnane N."/>
            <person name="Varaljay V.A."/>
            <person name="Crookes-Goodson W.J."/>
        </authorList>
    </citation>
    <scope>NUCLEOTIDE SEQUENCE</scope>
    <source>
        <strain evidence="4">5307AH</strain>
    </source>
</reference>
<organism evidence="4 5">
    <name type="scientific">Papiliotrema laurentii</name>
    <name type="common">Cryptococcus laurentii</name>
    <dbReference type="NCBI Taxonomy" id="5418"/>
    <lineage>
        <taxon>Eukaryota</taxon>
        <taxon>Fungi</taxon>
        <taxon>Dikarya</taxon>
        <taxon>Basidiomycota</taxon>
        <taxon>Agaricomycotina</taxon>
        <taxon>Tremellomycetes</taxon>
        <taxon>Tremellales</taxon>
        <taxon>Rhynchogastremaceae</taxon>
        <taxon>Papiliotrema</taxon>
    </lineage>
</organism>
<keyword evidence="5" id="KW-1185">Reference proteome</keyword>
<comment type="caution">
    <text evidence="4">The sequence shown here is derived from an EMBL/GenBank/DDBJ whole genome shotgun (WGS) entry which is preliminary data.</text>
</comment>
<dbReference type="PANTHER" id="PTHR43212:SF3">
    <property type="entry name" value="QUERCETIN 2,3-DIOXYGENASE"/>
    <property type="match status" value="1"/>
</dbReference>
<evidence type="ECO:0000256" key="2">
    <source>
        <dbReference type="RuleBase" id="RU003457"/>
    </source>
</evidence>
<dbReference type="EMBL" id="JAODAN010000007">
    <property type="protein sequence ID" value="KAK1922864.1"/>
    <property type="molecule type" value="Genomic_DNA"/>
</dbReference>
<evidence type="ECO:0000313" key="5">
    <source>
        <dbReference type="Proteomes" id="UP001182556"/>
    </source>
</evidence>
<proteinExistence type="inferred from homology"/>
<dbReference type="InterPro" id="IPR011051">
    <property type="entry name" value="RmlC_Cupin_sf"/>
</dbReference>
<dbReference type="Pfam" id="PF02678">
    <property type="entry name" value="Pirin"/>
    <property type="match status" value="1"/>
</dbReference>
<evidence type="ECO:0000256" key="1">
    <source>
        <dbReference type="ARBA" id="ARBA00008416"/>
    </source>
</evidence>
<evidence type="ECO:0000313" key="4">
    <source>
        <dbReference type="EMBL" id="KAK1922864.1"/>
    </source>
</evidence>
<dbReference type="AlphaFoldDB" id="A0AAD9CVK3"/>
<name>A0AAD9CVK3_PAPLA</name>
<feature type="domain" description="Pirin N-terminal" evidence="3">
    <location>
        <begin position="10"/>
        <end position="119"/>
    </location>
</feature>
<dbReference type="CDD" id="cd02910">
    <property type="entry name" value="cupin_Yhhw_N"/>
    <property type="match status" value="1"/>
</dbReference>
<dbReference type="InterPro" id="IPR003829">
    <property type="entry name" value="Pirin_N_dom"/>
</dbReference>
<protein>
    <submittedName>
        <fullName evidence="4">Pirin domain protein</fullName>
    </submittedName>
</protein>
<dbReference type="SUPFAM" id="SSF51182">
    <property type="entry name" value="RmlC-like cupins"/>
    <property type="match status" value="1"/>
</dbReference>
<dbReference type="Gene3D" id="2.60.120.10">
    <property type="entry name" value="Jelly Rolls"/>
    <property type="match status" value="2"/>
</dbReference>
<dbReference type="Proteomes" id="UP001182556">
    <property type="component" value="Unassembled WGS sequence"/>
</dbReference>
<evidence type="ECO:0000259" key="3">
    <source>
        <dbReference type="Pfam" id="PF02678"/>
    </source>
</evidence>
<sequence>MQFQYRPSQTRGGADHGWLKTLHTFSFADYYSPEFSGFGHLRVINEDRVAPGTGFPTHPHREFEIFSYIVSGELSHKDNMGNVETMKRGDVQMTSGGTGIAHSEYNDHKSEEVHFLQIWAKPNEYGLKPKYYTRHYTDAEKLDKLVEIVAPAHQDGVIDEREGSGPTPVHSPLHAFATLLNPEKVLTHTLHPTLRGPGEKLFYAQLVQTSGFNTQAAVKDGSKAVVKISNGDSNVVLGEGDGVFVRKGKTGDELKIENVGDKRAELILFEMDA</sequence>
<dbReference type="InterPro" id="IPR012093">
    <property type="entry name" value="Pirin"/>
</dbReference>
<accession>A0AAD9CVK3</accession>
<dbReference type="InterPro" id="IPR014710">
    <property type="entry name" value="RmlC-like_jellyroll"/>
</dbReference>